<dbReference type="EMBL" id="CP094929">
    <property type="protein sequence ID" value="UOM50133.1"/>
    <property type="molecule type" value="Genomic_DNA"/>
</dbReference>
<dbReference type="Pfam" id="PF07508">
    <property type="entry name" value="Recombinase"/>
    <property type="match status" value="1"/>
</dbReference>
<evidence type="ECO:0000259" key="3">
    <source>
        <dbReference type="PROSITE" id="PS51737"/>
    </source>
</evidence>
<name>A0ABY4D755_9SPIR</name>
<dbReference type="InterPro" id="IPR036162">
    <property type="entry name" value="Resolvase-like_N_sf"/>
</dbReference>
<reference evidence="5" key="1">
    <citation type="journal article" date="2024" name="J Bioinform Genom">
        <title>Complete genome sequence of the type strain bacterium Sphaerochaeta associata GLS2t (VKM B-2742)t.</title>
        <authorList>
            <person name="Troshina O.Y."/>
            <person name="Tepeeva A.N."/>
            <person name="Arzamasceva V.O."/>
            <person name="Whitman W.B."/>
            <person name="Varghese N."/>
            <person name="Shapiro N."/>
            <person name="Woyke T."/>
            <person name="Kripides N.C."/>
            <person name="Vasilenko O.V."/>
        </authorList>
    </citation>
    <scope>NUCLEOTIDE SEQUENCE [LARGE SCALE GENOMIC DNA]</scope>
    <source>
        <strain evidence="5">GLS2T</strain>
    </source>
</reference>
<evidence type="ECO:0000313" key="5">
    <source>
        <dbReference type="Proteomes" id="UP000829708"/>
    </source>
</evidence>
<keyword evidence="5" id="KW-1185">Reference proteome</keyword>
<keyword evidence="1" id="KW-0175">Coiled coil</keyword>
<organism evidence="4 5">
    <name type="scientific">Sphaerochaeta associata</name>
    <dbReference type="NCBI Taxonomy" id="1129264"/>
    <lineage>
        <taxon>Bacteria</taxon>
        <taxon>Pseudomonadati</taxon>
        <taxon>Spirochaetota</taxon>
        <taxon>Spirochaetia</taxon>
        <taxon>Spirochaetales</taxon>
        <taxon>Sphaerochaetaceae</taxon>
        <taxon>Sphaerochaeta</taxon>
    </lineage>
</organism>
<dbReference type="Pfam" id="PF00239">
    <property type="entry name" value="Resolvase"/>
    <property type="match status" value="1"/>
</dbReference>
<dbReference type="Gene3D" id="3.40.50.1390">
    <property type="entry name" value="Resolvase, N-terminal catalytic domain"/>
    <property type="match status" value="1"/>
</dbReference>
<proteinExistence type="predicted"/>
<sequence>MAKVRIIPAKKIITNNRNNPHSTKRRVAGYARVSTDSDEQFTSYEAQIEYYTEFIKSRPDWEFIKVYTDEGVSGTSTNRREGFKQMINDALLGEIDLIVTKSVSRFARNTVDSLTTIRMLKEKNVECYFEKENIWTFDGKGELLITIMSSIAQEESRSISENTTWGKRKQAKDGKVSVPYSNFLGYDKGPDGNMVVNEEQAELVRLIYALFLQGKSPNGIAEILTEKNIPSPGRGKQWVSSCIKSILQNEKYIGDALLQKSFTVDFLTHKQKVNEGEVPQYYVEDHHEPIVSKEMFALVQTEMKRRDGMPGRRNRRRMLSGRILCAQCGSWFGEKKWHPNSKYQKVVWQCNGKYDKAHSQCTSGNLIEQDVQRMFVVAVNRLLKDSSSILETQKLVYDTVFDTAGLERERTALIADMSVTAELMERMSSGQPSSRSNGYTHTQEYQALQIRYEQAEKRKEELDSTIQDKVAKKALATSFFDNLKKQNSQVVRFDEDLWSGLVDHLKVHSPNDVRFIFRDGSEIKVDLSEEEKKRPPLTEKQMTEISSLRREGMSYAKIGEKLNLPRGQVRSFCLSRTSENEAAVHEEGEDVLCKTCGKELEHTPGFRKKIFCSDGCRQDWWNRYAKFKAGEGRATNKVICQNCGEKFVAYGTKRKYCSRKCYSEHRGQEGDSKD</sequence>
<dbReference type="InterPro" id="IPR025827">
    <property type="entry name" value="Zn_ribbon_recom_dom"/>
</dbReference>
<dbReference type="Pfam" id="PF13408">
    <property type="entry name" value="Zn_ribbon_recom"/>
    <property type="match status" value="1"/>
</dbReference>
<dbReference type="InterPro" id="IPR006119">
    <property type="entry name" value="Resolv_N"/>
</dbReference>
<accession>A0ABY4D755</accession>
<feature type="domain" description="Recombinase" evidence="3">
    <location>
        <begin position="183"/>
        <end position="309"/>
    </location>
</feature>
<protein>
    <submittedName>
        <fullName evidence="4">Recombinase family protein</fullName>
    </submittedName>
</protein>
<dbReference type="InterPro" id="IPR050639">
    <property type="entry name" value="SSR_resolvase"/>
</dbReference>
<dbReference type="SUPFAM" id="SSF53041">
    <property type="entry name" value="Resolvase-like"/>
    <property type="match status" value="1"/>
</dbReference>
<dbReference type="Proteomes" id="UP000829708">
    <property type="component" value="Chromosome"/>
</dbReference>
<dbReference type="PANTHER" id="PTHR30461">
    <property type="entry name" value="DNA-INVERTASE FROM LAMBDOID PROPHAGE"/>
    <property type="match status" value="1"/>
</dbReference>
<gene>
    <name evidence="4" type="ORF">MUG09_11265</name>
</gene>
<evidence type="ECO:0000259" key="2">
    <source>
        <dbReference type="PROSITE" id="PS51736"/>
    </source>
</evidence>
<evidence type="ECO:0000313" key="4">
    <source>
        <dbReference type="EMBL" id="UOM50133.1"/>
    </source>
</evidence>
<feature type="domain" description="Resolvase/invertase-type recombinase catalytic" evidence="2">
    <location>
        <begin position="26"/>
        <end position="174"/>
    </location>
</feature>
<evidence type="ECO:0000256" key="1">
    <source>
        <dbReference type="SAM" id="Coils"/>
    </source>
</evidence>
<dbReference type="PROSITE" id="PS51737">
    <property type="entry name" value="RECOMBINASE_DNA_BIND"/>
    <property type="match status" value="1"/>
</dbReference>
<feature type="coiled-coil region" evidence="1">
    <location>
        <begin position="445"/>
        <end position="472"/>
    </location>
</feature>
<dbReference type="PROSITE" id="PS51736">
    <property type="entry name" value="RECOMBINASES_3"/>
    <property type="match status" value="1"/>
</dbReference>
<dbReference type="SMART" id="SM00857">
    <property type="entry name" value="Resolvase"/>
    <property type="match status" value="1"/>
</dbReference>
<dbReference type="PANTHER" id="PTHR30461:SF23">
    <property type="entry name" value="DNA RECOMBINASE-RELATED"/>
    <property type="match status" value="1"/>
</dbReference>
<dbReference type="InterPro" id="IPR011109">
    <property type="entry name" value="DNA_bind_recombinase_dom"/>
</dbReference>
<dbReference type="CDD" id="cd00338">
    <property type="entry name" value="Ser_Recombinase"/>
    <property type="match status" value="1"/>
</dbReference>
<dbReference type="Gene3D" id="3.90.1750.20">
    <property type="entry name" value="Putative Large Serine Recombinase, Chain B, Domain 2"/>
    <property type="match status" value="1"/>
</dbReference>
<dbReference type="RefSeq" id="WP_244771525.1">
    <property type="nucleotide sequence ID" value="NZ_CP094929.1"/>
</dbReference>
<dbReference type="InterPro" id="IPR038109">
    <property type="entry name" value="DNA_bind_recomb_sf"/>
</dbReference>